<feature type="region of interest" description="Disordered" evidence="1">
    <location>
        <begin position="179"/>
        <end position="214"/>
    </location>
</feature>
<reference evidence="2" key="2">
    <citation type="journal article" date="2019" name="IMA Fungus">
        <title>Genome sequencing and comparison of five Tilletia species to identify candidate genes for the detection of regulated species infecting wheat.</title>
        <authorList>
            <person name="Nguyen H.D.T."/>
            <person name="Sultana T."/>
            <person name="Kesanakurti P."/>
            <person name="Hambleton S."/>
        </authorList>
    </citation>
    <scope>NUCLEOTIDE SEQUENCE</scope>
    <source>
        <strain evidence="2">DAOMC 236422</strain>
    </source>
</reference>
<evidence type="ECO:0000256" key="1">
    <source>
        <dbReference type="SAM" id="MobiDB-lite"/>
    </source>
</evidence>
<feature type="compositionally biased region" description="Polar residues" evidence="1">
    <location>
        <begin position="153"/>
        <end position="162"/>
    </location>
</feature>
<dbReference type="AlphaFoldDB" id="A0A8X7T792"/>
<gene>
    <name evidence="2" type="ORF">A4X09_0g1727</name>
</gene>
<comment type="caution">
    <text evidence="2">The sequence shown here is derived from an EMBL/GenBank/DDBJ whole genome shotgun (WGS) entry which is preliminary data.</text>
</comment>
<feature type="compositionally biased region" description="Low complexity" evidence="1">
    <location>
        <begin position="179"/>
        <end position="196"/>
    </location>
</feature>
<organism evidence="2 3">
    <name type="scientific">Tilletia walkeri</name>
    <dbReference type="NCBI Taxonomy" id="117179"/>
    <lineage>
        <taxon>Eukaryota</taxon>
        <taxon>Fungi</taxon>
        <taxon>Dikarya</taxon>
        <taxon>Basidiomycota</taxon>
        <taxon>Ustilaginomycotina</taxon>
        <taxon>Exobasidiomycetes</taxon>
        <taxon>Tilletiales</taxon>
        <taxon>Tilletiaceae</taxon>
        <taxon>Tilletia</taxon>
    </lineage>
</organism>
<dbReference type="EMBL" id="LWDG02000043">
    <property type="protein sequence ID" value="KAE8270628.1"/>
    <property type="molecule type" value="Genomic_DNA"/>
</dbReference>
<proteinExistence type="predicted"/>
<reference evidence="2" key="1">
    <citation type="submission" date="2016-04" db="EMBL/GenBank/DDBJ databases">
        <authorList>
            <person name="Nguyen H.D."/>
            <person name="Samba Siva P."/>
            <person name="Cullis J."/>
            <person name="Levesque C.A."/>
            <person name="Hambleton S."/>
        </authorList>
    </citation>
    <scope>NUCLEOTIDE SEQUENCE</scope>
    <source>
        <strain evidence="2">DAOMC 236422</strain>
    </source>
</reference>
<evidence type="ECO:0000313" key="2">
    <source>
        <dbReference type="EMBL" id="KAE8270628.1"/>
    </source>
</evidence>
<feature type="compositionally biased region" description="Polar residues" evidence="1">
    <location>
        <begin position="197"/>
        <end position="207"/>
    </location>
</feature>
<keyword evidence="3" id="KW-1185">Reference proteome</keyword>
<evidence type="ECO:0000313" key="3">
    <source>
        <dbReference type="Proteomes" id="UP000078113"/>
    </source>
</evidence>
<feature type="region of interest" description="Disordered" evidence="1">
    <location>
        <begin position="1"/>
        <end position="34"/>
    </location>
</feature>
<accession>A0A8X7T792</accession>
<sequence>MSSSTASTRAMPPPLRIDAGGSGSSNSNTLQQQHKQADIFAADAIDTDSSKPIDPLDFYHRHMLDSHPGMDASIASDDDLLDLLRNTKDKRALKWIEDCGLPLSAQLVPVNYPPWKGRLGEYNASVQSFESPIATALSSSSNSPEEYWRSPDSGDSPSSHTHVASSIITDFDSLRASSVSTLQSSRTSDSSCQGSSILTHSQYSSNSGEKESSR</sequence>
<feature type="region of interest" description="Disordered" evidence="1">
    <location>
        <begin position="136"/>
        <end position="162"/>
    </location>
</feature>
<protein>
    <submittedName>
        <fullName evidence="2">Uncharacterized protein</fullName>
    </submittedName>
</protein>
<feature type="compositionally biased region" description="Polar residues" evidence="1">
    <location>
        <begin position="24"/>
        <end position="34"/>
    </location>
</feature>
<dbReference type="Proteomes" id="UP000078113">
    <property type="component" value="Unassembled WGS sequence"/>
</dbReference>
<name>A0A8X7T792_9BASI</name>